<dbReference type="PANTHER" id="PTHR30213:SF0">
    <property type="entry name" value="UPF0761 MEMBRANE PROTEIN YIHY"/>
    <property type="match status" value="1"/>
</dbReference>
<protein>
    <submittedName>
        <fullName evidence="8">YihY/virulence factor BrkB family protein</fullName>
    </submittedName>
</protein>
<dbReference type="NCBIfam" id="TIGR00765">
    <property type="entry name" value="yihY_not_rbn"/>
    <property type="match status" value="1"/>
</dbReference>
<gene>
    <name evidence="8" type="ORF">H9809_04455</name>
</gene>
<dbReference type="InterPro" id="IPR017039">
    <property type="entry name" value="Virul_fac_BrkB"/>
</dbReference>
<keyword evidence="5 7" id="KW-0472">Membrane</keyword>
<dbReference type="EMBL" id="DXBG01000108">
    <property type="protein sequence ID" value="HIZ65143.1"/>
    <property type="molecule type" value="Genomic_DNA"/>
</dbReference>
<sequence>MERIKKLIKFFQDFMENMGSKHVTAYAAQAAYFIILSFIPFMLLLMTSVRYTPLTKDEVLNAVTRICPANFQGFILSVVGEVYAKSLSVVPISAVIALWSAGKGIQALTNGFNSIYQVKETRNYLMTRLRSVLYTLVFVISIILTLILQVFGNSLQRELSKRLPFLDTLVTVIISMRVVITLSLLSLVFLIMYKFIPNRKATLRSQLPGAILSAVCWSAFSFCFSLYIDVFNGASNMYGSMTTVILILLWMYFCMMFVMIGAQVNHYFEEKFRWVHKIAAETLRKEYELLTRKEDEEDEEEEEGQEEESQRGENSMEKRNS</sequence>
<reference evidence="8" key="2">
    <citation type="submission" date="2021-04" db="EMBL/GenBank/DDBJ databases">
        <authorList>
            <person name="Gilroy R."/>
        </authorList>
    </citation>
    <scope>NUCLEOTIDE SEQUENCE</scope>
    <source>
        <strain evidence="8">1068</strain>
    </source>
</reference>
<evidence type="ECO:0000313" key="8">
    <source>
        <dbReference type="EMBL" id="HIZ65143.1"/>
    </source>
</evidence>
<feature type="compositionally biased region" description="Basic and acidic residues" evidence="6">
    <location>
        <begin position="308"/>
        <end position="321"/>
    </location>
</feature>
<evidence type="ECO:0000256" key="2">
    <source>
        <dbReference type="ARBA" id="ARBA00022475"/>
    </source>
</evidence>
<evidence type="ECO:0000256" key="7">
    <source>
        <dbReference type="SAM" id="Phobius"/>
    </source>
</evidence>
<comment type="subcellular location">
    <subcellularLocation>
        <location evidence="1">Cell membrane</location>
        <topology evidence="1">Multi-pass membrane protein</topology>
    </subcellularLocation>
</comment>
<feature type="transmembrane region" description="Helical" evidence="7">
    <location>
        <begin position="132"/>
        <end position="152"/>
    </location>
</feature>
<keyword evidence="2" id="KW-1003">Cell membrane</keyword>
<dbReference type="AlphaFoldDB" id="A0A9D2FPR5"/>
<comment type="caution">
    <text evidence="8">The sequence shown here is derived from an EMBL/GenBank/DDBJ whole genome shotgun (WGS) entry which is preliminary data.</text>
</comment>
<organism evidence="8 9">
    <name type="scientific">Candidatus Blautia pullicola</name>
    <dbReference type="NCBI Taxonomy" id="2838498"/>
    <lineage>
        <taxon>Bacteria</taxon>
        <taxon>Bacillati</taxon>
        <taxon>Bacillota</taxon>
        <taxon>Clostridia</taxon>
        <taxon>Lachnospirales</taxon>
        <taxon>Lachnospiraceae</taxon>
        <taxon>Blautia</taxon>
    </lineage>
</organism>
<accession>A0A9D2FPR5</accession>
<feature type="transmembrane region" description="Helical" evidence="7">
    <location>
        <begin position="172"/>
        <end position="195"/>
    </location>
</feature>
<feature type="transmembrane region" description="Helical" evidence="7">
    <location>
        <begin position="240"/>
        <end position="262"/>
    </location>
</feature>
<dbReference type="GO" id="GO:0005886">
    <property type="term" value="C:plasma membrane"/>
    <property type="evidence" value="ECO:0007669"/>
    <property type="project" value="UniProtKB-SubCell"/>
</dbReference>
<dbReference type="PIRSF" id="PIRSF035875">
    <property type="entry name" value="RNase_BN"/>
    <property type="match status" value="1"/>
</dbReference>
<dbReference type="Proteomes" id="UP000824056">
    <property type="component" value="Unassembled WGS sequence"/>
</dbReference>
<evidence type="ECO:0000256" key="1">
    <source>
        <dbReference type="ARBA" id="ARBA00004651"/>
    </source>
</evidence>
<evidence type="ECO:0000256" key="5">
    <source>
        <dbReference type="ARBA" id="ARBA00023136"/>
    </source>
</evidence>
<evidence type="ECO:0000256" key="4">
    <source>
        <dbReference type="ARBA" id="ARBA00022989"/>
    </source>
</evidence>
<feature type="region of interest" description="Disordered" evidence="6">
    <location>
        <begin position="291"/>
        <end position="321"/>
    </location>
</feature>
<evidence type="ECO:0000256" key="3">
    <source>
        <dbReference type="ARBA" id="ARBA00022692"/>
    </source>
</evidence>
<reference evidence="8" key="1">
    <citation type="journal article" date="2021" name="PeerJ">
        <title>Extensive microbial diversity within the chicken gut microbiome revealed by metagenomics and culture.</title>
        <authorList>
            <person name="Gilroy R."/>
            <person name="Ravi A."/>
            <person name="Getino M."/>
            <person name="Pursley I."/>
            <person name="Horton D.L."/>
            <person name="Alikhan N.F."/>
            <person name="Baker D."/>
            <person name="Gharbi K."/>
            <person name="Hall N."/>
            <person name="Watson M."/>
            <person name="Adriaenssens E.M."/>
            <person name="Foster-Nyarko E."/>
            <person name="Jarju S."/>
            <person name="Secka A."/>
            <person name="Antonio M."/>
            <person name="Oren A."/>
            <person name="Chaudhuri R.R."/>
            <person name="La Ragione R."/>
            <person name="Hildebrand F."/>
            <person name="Pallen M.J."/>
        </authorList>
    </citation>
    <scope>NUCLEOTIDE SEQUENCE</scope>
    <source>
        <strain evidence="8">1068</strain>
    </source>
</reference>
<evidence type="ECO:0000313" key="9">
    <source>
        <dbReference type="Proteomes" id="UP000824056"/>
    </source>
</evidence>
<feature type="transmembrane region" description="Helical" evidence="7">
    <location>
        <begin position="207"/>
        <end position="228"/>
    </location>
</feature>
<dbReference type="PANTHER" id="PTHR30213">
    <property type="entry name" value="INNER MEMBRANE PROTEIN YHJD"/>
    <property type="match status" value="1"/>
</dbReference>
<evidence type="ECO:0000256" key="6">
    <source>
        <dbReference type="SAM" id="MobiDB-lite"/>
    </source>
</evidence>
<keyword evidence="3 7" id="KW-0812">Transmembrane</keyword>
<name>A0A9D2FPR5_9FIRM</name>
<keyword evidence="4 7" id="KW-1133">Transmembrane helix</keyword>
<feature type="transmembrane region" description="Helical" evidence="7">
    <location>
        <begin position="23"/>
        <end position="46"/>
    </location>
</feature>
<feature type="compositionally biased region" description="Acidic residues" evidence="6">
    <location>
        <begin position="295"/>
        <end position="307"/>
    </location>
</feature>
<dbReference type="Pfam" id="PF03631">
    <property type="entry name" value="Virul_fac_BrkB"/>
    <property type="match status" value="1"/>
</dbReference>
<proteinExistence type="predicted"/>